<feature type="compositionally biased region" description="Pro residues" evidence="1">
    <location>
        <begin position="131"/>
        <end position="162"/>
    </location>
</feature>
<reference evidence="4 5" key="1">
    <citation type="journal article" date="2007" name="Science">
        <title>The Chlamydomonas genome reveals the evolution of key animal and plant functions.</title>
        <authorList>
            <person name="Merchant S.S."/>
            <person name="Prochnik S.E."/>
            <person name="Vallon O."/>
            <person name="Harris E.H."/>
            <person name="Karpowicz S.J."/>
            <person name="Witman G.B."/>
            <person name="Terry A."/>
            <person name="Salamov A."/>
            <person name="Fritz-Laylin L.K."/>
            <person name="Marechal-Drouard L."/>
            <person name="Marshall W.F."/>
            <person name="Qu L.H."/>
            <person name="Nelson D.R."/>
            <person name="Sanderfoot A.A."/>
            <person name="Spalding M.H."/>
            <person name="Kapitonov V.V."/>
            <person name="Ren Q."/>
            <person name="Ferris P."/>
            <person name="Lindquist E."/>
            <person name="Shapiro H."/>
            <person name="Lucas S.M."/>
            <person name="Grimwood J."/>
            <person name="Schmutz J."/>
            <person name="Cardol P."/>
            <person name="Cerutti H."/>
            <person name="Chanfreau G."/>
            <person name="Chen C.L."/>
            <person name="Cognat V."/>
            <person name="Croft M.T."/>
            <person name="Dent R."/>
            <person name="Dutcher S."/>
            <person name="Fernandez E."/>
            <person name="Fukuzawa H."/>
            <person name="Gonzalez-Ballester D."/>
            <person name="Gonzalez-Halphen D."/>
            <person name="Hallmann A."/>
            <person name="Hanikenne M."/>
            <person name="Hippler M."/>
            <person name="Inwood W."/>
            <person name="Jabbari K."/>
            <person name="Kalanon M."/>
            <person name="Kuras R."/>
            <person name="Lefebvre P.A."/>
            <person name="Lemaire S.D."/>
            <person name="Lobanov A.V."/>
            <person name="Lohr M."/>
            <person name="Manuell A."/>
            <person name="Meier I."/>
            <person name="Mets L."/>
            <person name="Mittag M."/>
            <person name="Mittelmeier T."/>
            <person name="Moroney J.V."/>
            <person name="Moseley J."/>
            <person name="Napoli C."/>
            <person name="Nedelcu A.M."/>
            <person name="Niyogi K."/>
            <person name="Novoselov S.V."/>
            <person name="Paulsen I.T."/>
            <person name="Pazour G."/>
            <person name="Purton S."/>
            <person name="Ral J.P."/>
            <person name="Riano-Pachon D.M."/>
            <person name="Riekhof W."/>
            <person name="Rymarquis L."/>
            <person name="Schroda M."/>
            <person name="Stern D."/>
            <person name="Umen J."/>
            <person name="Willows R."/>
            <person name="Wilson N."/>
            <person name="Zimmer S.L."/>
            <person name="Allmer J."/>
            <person name="Balk J."/>
            <person name="Bisova K."/>
            <person name="Chen C.J."/>
            <person name="Elias M."/>
            <person name="Gendler K."/>
            <person name="Hauser C."/>
            <person name="Lamb M.R."/>
            <person name="Ledford H."/>
            <person name="Long J.C."/>
            <person name="Minagawa J."/>
            <person name="Page M.D."/>
            <person name="Pan J."/>
            <person name="Pootakham W."/>
            <person name="Roje S."/>
            <person name="Rose A."/>
            <person name="Stahlberg E."/>
            <person name="Terauchi A.M."/>
            <person name="Yang P."/>
            <person name="Ball S."/>
            <person name="Bowler C."/>
            <person name="Dieckmann C.L."/>
            <person name="Gladyshev V.N."/>
            <person name="Green P."/>
            <person name="Jorgensen R."/>
            <person name="Mayfield S."/>
            <person name="Mueller-Roeber B."/>
            <person name="Rajamani S."/>
            <person name="Sayre R.T."/>
            <person name="Brokstein P."/>
            <person name="Dubchak I."/>
            <person name="Goodstein D."/>
            <person name="Hornick L."/>
            <person name="Huang Y.W."/>
            <person name="Jhaveri J."/>
            <person name="Luo Y."/>
            <person name="Martinez D."/>
            <person name="Ngau W.C."/>
            <person name="Otillar B."/>
            <person name="Poliakov A."/>
            <person name="Porter A."/>
            <person name="Szajkowski L."/>
            <person name="Werner G."/>
            <person name="Zhou K."/>
            <person name="Grigoriev I.V."/>
            <person name="Rokhsar D.S."/>
            <person name="Grossman A.R."/>
        </authorList>
    </citation>
    <scope>NUCLEOTIDE SEQUENCE [LARGE SCALE GENOMIC DNA]</scope>
    <source>
        <strain evidence="5">CC-503</strain>
    </source>
</reference>
<organism evidence="4 5">
    <name type="scientific">Chlamydomonas reinhardtii</name>
    <name type="common">Chlamydomonas smithii</name>
    <dbReference type="NCBI Taxonomy" id="3055"/>
    <lineage>
        <taxon>Eukaryota</taxon>
        <taxon>Viridiplantae</taxon>
        <taxon>Chlorophyta</taxon>
        <taxon>core chlorophytes</taxon>
        <taxon>Chlorophyceae</taxon>
        <taxon>CS clade</taxon>
        <taxon>Chlamydomonadales</taxon>
        <taxon>Chlamydomonadaceae</taxon>
        <taxon>Chlamydomonas</taxon>
    </lineage>
</organism>
<keyword evidence="5" id="KW-1185">Reference proteome</keyword>
<feature type="region of interest" description="Disordered" evidence="1">
    <location>
        <begin position="111"/>
        <end position="212"/>
    </location>
</feature>
<feature type="compositionally biased region" description="Pro residues" evidence="1">
    <location>
        <begin position="644"/>
        <end position="665"/>
    </location>
</feature>
<evidence type="ECO:0000259" key="3">
    <source>
        <dbReference type="Pfam" id="PF05548"/>
    </source>
</evidence>
<proteinExistence type="predicted"/>
<accession>A0A2K3D7G2</accession>
<feature type="region of interest" description="Disordered" evidence="1">
    <location>
        <begin position="631"/>
        <end position="671"/>
    </location>
</feature>
<dbReference type="AlphaFoldDB" id="A0A2K3D7G2"/>
<feature type="chain" id="PRO_5014436527" description="Peptidase M11 gametolysin domain-containing protein" evidence="2">
    <location>
        <begin position="26"/>
        <end position="685"/>
    </location>
</feature>
<dbReference type="KEGG" id="cre:CHLRE_11g467608v5"/>
<dbReference type="GeneID" id="5724375"/>
<feature type="compositionally biased region" description="Low complexity" evidence="1">
    <location>
        <begin position="184"/>
        <end position="211"/>
    </location>
</feature>
<feature type="domain" description="Peptidase M11 gametolysin" evidence="3">
    <location>
        <begin position="248"/>
        <end position="553"/>
    </location>
</feature>
<dbReference type="Proteomes" id="UP000006906">
    <property type="component" value="Chromosome 11"/>
</dbReference>
<dbReference type="ExpressionAtlas" id="A0A2K3D7G2">
    <property type="expression patterns" value="baseline and differential"/>
</dbReference>
<dbReference type="Gramene" id="PNW76461">
    <property type="protein sequence ID" value="PNW76461"/>
    <property type="gene ID" value="CHLRE_11g467608v5"/>
</dbReference>
<dbReference type="InParanoid" id="A0A2K3D7G2"/>
<gene>
    <name evidence="4" type="ORF">CHLRE_11g467608v5</name>
</gene>
<evidence type="ECO:0000256" key="1">
    <source>
        <dbReference type="SAM" id="MobiDB-lite"/>
    </source>
</evidence>
<sequence>MSEGSLALLAFAALWAALAAAHSAAETITFDGTATVLSALTVHIKDPRCNQRHLGKDYLYVSPVNTSDTALAPVQVAAGPDLQQQLGVATGDLVRVTVAVAVAAAHTGNNTEAAAAPAPSGWGAGGGDGTLPPPDASGDTPPPDGSSNAPPPDGSGEAPPPDGSYEAPPSGERRRNRRLGAFVSGSSSSTATSSTSTRSSSGSSSSSSTSGLFDSHLEGGADLQLLNLTLLAPGDTGKEVYNGSTLYVKSITYIISTCGWSESIGADALRAQWFNDTYGPRRLNLQDYHQLCSYGKVVWGPDNNIIVGPVEVPCSGSVQVSASRSAAYNGSSKCGLYEQMAWRTAGEAAARELGYGAWIDAAKQAFGLRVIAVLPAEVPCPWLGLASVGCAGRYCETYIKGTAAADLPSFFHELGHNQGLGHAGAHLDEYGDGSDVMGNAGNGANGYLCLNSAYAYRVGWATPAEQLQVQDTPGGTYLTYTVPATATTDANYLLLNFSASGPGVPPYSYPYPYPNYYVSLRSRTPTYDNILPNKINDQVHITQFNGTARERDYNVSWEMAHLRVGRSWASPLIETGPLVETGPGEGAGVNLTVIYIEPGVAAGLSVCVFRTAYESGPELCGNGLDDDCDGLVDEADPSCGPEGQPSPPPPQLEPPPMDVWPPQPQPALDAAAAAAPCKLSSIIQK</sequence>
<name>A0A2K3D7G2_CHLRE</name>
<evidence type="ECO:0000313" key="4">
    <source>
        <dbReference type="EMBL" id="PNW76461.1"/>
    </source>
</evidence>
<dbReference type="InterPro" id="IPR008752">
    <property type="entry name" value="Peptidase_M11"/>
</dbReference>
<protein>
    <recommendedName>
        <fullName evidence="3">Peptidase M11 gametolysin domain-containing protein</fullName>
    </recommendedName>
</protein>
<feature type="signal peptide" evidence="2">
    <location>
        <begin position="1"/>
        <end position="25"/>
    </location>
</feature>
<keyword evidence="2" id="KW-0732">Signal</keyword>
<dbReference type="EMBL" id="CM008972">
    <property type="protein sequence ID" value="PNW76461.1"/>
    <property type="molecule type" value="Genomic_DNA"/>
</dbReference>
<dbReference type="RefSeq" id="XP_042919358.1">
    <property type="nucleotide sequence ID" value="XM_043067358.1"/>
</dbReference>
<evidence type="ECO:0000313" key="5">
    <source>
        <dbReference type="Proteomes" id="UP000006906"/>
    </source>
</evidence>
<dbReference type="OrthoDB" id="538450at2759"/>
<evidence type="ECO:0000256" key="2">
    <source>
        <dbReference type="SAM" id="SignalP"/>
    </source>
</evidence>
<dbReference type="SUPFAM" id="SSF55486">
    <property type="entry name" value="Metalloproteases ('zincins'), catalytic domain"/>
    <property type="match status" value="1"/>
</dbReference>
<dbReference type="Pfam" id="PF05548">
    <property type="entry name" value="Peptidase_M11"/>
    <property type="match status" value="1"/>
</dbReference>